<name>A0AAN7Q732_MYCAM</name>
<dbReference type="InterPro" id="IPR000157">
    <property type="entry name" value="TIR_dom"/>
</dbReference>
<evidence type="ECO:0000313" key="24">
    <source>
        <dbReference type="Proteomes" id="UP001333110"/>
    </source>
</evidence>
<accession>A0AAN7Q732</accession>
<dbReference type="Gene3D" id="3.60.10.10">
    <property type="entry name" value="Endonuclease/exonuclease/phosphatase"/>
    <property type="match status" value="1"/>
</dbReference>
<dbReference type="EMBL" id="JAUNZN010000001">
    <property type="protein sequence ID" value="KAK4832251.1"/>
    <property type="molecule type" value="Genomic_DNA"/>
</dbReference>
<dbReference type="GO" id="GO:0034154">
    <property type="term" value="P:toll-like receptor 7 signaling pathway"/>
    <property type="evidence" value="ECO:0007669"/>
    <property type="project" value="TreeGrafter"/>
</dbReference>
<dbReference type="Pfam" id="PF01582">
    <property type="entry name" value="TIR"/>
    <property type="match status" value="1"/>
</dbReference>
<evidence type="ECO:0000256" key="15">
    <source>
        <dbReference type="ARBA" id="ARBA00023136"/>
    </source>
</evidence>
<keyword evidence="11" id="KW-0967">Endosome</keyword>
<dbReference type="GO" id="GO:0045087">
    <property type="term" value="P:innate immune response"/>
    <property type="evidence" value="ECO:0007669"/>
    <property type="project" value="UniProtKB-KW"/>
</dbReference>
<proteinExistence type="inferred from homology"/>
<reference evidence="23 24" key="1">
    <citation type="journal article" date="2023" name="J. Hered.">
        <title>Chromosome-level genome of the wood stork (Mycteria americana) provides insight into avian chromosome evolution.</title>
        <authorList>
            <person name="Flamio R. Jr."/>
            <person name="Ramstad K.M."/>
        </authorList>
    </citation>
    <scope>NUCLEOTIDE SEQUENCE [LARGE SCALE GENOMIC DNA]</scope>
    <source>
        <strain evidence="23">JAX WOST 10</strain>
    </source>
</reference>
<dbReference type="SMART" id="SM00365">
    <property type="entry name" value="LRR_SD22"/>
    <property type="match status" value="9"/>
</dbReference>
<keyword evidence="12" id="KW-0256">Endoplasmic reticulum</keyword>
<dbReference type="CDD" id="cd01650">
    <property type="entry name" value="RT_nLTR_like"/>
    <property type="match status" value="1"/>
</dbReference>
<evidence type="ECO:0000256" key="10">
    <source>
        <dbReference type="ARBA" id="ARBA00022737"/>
    </source>
</evidence>
<dbReference type="PANTHER" id="PTHR47410:SF2">
    <property type="entry name" value="TOLL-LIKE RECEPTOR 7"/>
    <property type="match status" value="1"/>
</dbReference>
<evidence type="ECO:0000256" key="9">
    <source>
        <dbReference type="ARBA" id="ARBA00022729"/>
    </source>
</evidence>
<dbReference type="InterPro" id="IPR003591">
    <property type="entry name" value="Leu-rich_rpt_typical-subtyp"/>
</dbReference>
<keyword evidence="13" id="KW-0391">Immunity</keyword>
<dbReference type="SMART" id="SM00255">
    <property type="entry name" value="TIR"/>
    <property type="match status" value="1"/>
</dbReference>
<dbReference type="GO" id="GO:0006954">
    <property type="term" value="P:inflammatory response"/>
    <property type="evidence" value="ECO:0007669"/>
    <property type="project" value="UniProtKB-KW"/>
</dbReference>
<dbReference type="InterPro" id="IPR041283">
    <property type="entry name" value="LRR_12"/>
</dbReference>
<dbReference type="FunFam" id="3.80.10.10:FF:000037">
    <property type="entry name" value="Toll-like receptor 7"/>
    <property type="match status" value="1"/>
</dbReference>
<dbReference type="SMART" id="SM00082">
    <property type="entry name" value="LRRCT"/>
    <property type="match status" value="1"/>
</dbReference>
<dbReference type="GO" id="GO:0005886">
    <property type="term" value="C:plasma membrane"/>
    <property type="evidence" value="ECO:0007669"/>
    <property type="project" value="TreeGrafter"/>
</dbReference>
<dbReference type="GO" id="GO:1902533">
    <property type="term" value="P:positive regulation of intracellular signal transduction"/>
    <property type="evidence" value="ECO:0007669"/>
    <property type="project" value="UniProtKB-ARBA"/>
</dbReference>
<comment type="similarity">
    <text evidence="5">Belongs to the Toll-like receptor family.</text>
</comment>
<dbReference type="GO" id="GO:0032755">
    <property type="term" value="P:positive regulation of interleukin-6 production"/>
    <property type="evidence" value="ECO:0007669"/>
    <property type="project" value="TreeGrafter"/>
</dbReference>
<dbReference type="PROSITE" id="PS50104">
    <property type="entry name" value="TIR"/>
    <property type="match status" value="1"/>
</dbReference>
<keyword evidence="6" id="KW-0399">Innate immunity</keyword>
<dbReference type="Proteomes" id="UP001333110">
    <property type="component" value="Unassembled WGS sequence"/>
</dbReference>
<keyword evidence="14 21" id="KW-1133">Transmembrane helix</keyword>
<evidence type="ECO:0000256" key="13">
    <source>
        <dbReference type="ARBA" id="ARBA00022859"/>
    </source>
</evidence>
<evidence type="ECO:0000256" key="3">
    <source>
        <dbReference type="ARBA" id="ARBA00004262"/>
    </source>
</evidence>
<organism evidence="23 24">
    <name type="scientific">Mycteria americana</name>
    <name type="common">Wood stork</name>
    <dbReference type="NCBI Taxonomy" id="33587"/>
    <lineage>
        <taxon>Eukaryota</taxon>
        <taxon>Metazoa</taxon>
        <taxon>Chordata</taxon>
        <taxon>Craniata</taxon>
        <taxon>Vertebrata</taxon>
        <taxon>Euteleostomi</taxon>
        <taxon>Archelosauria</taxon>
        <taxon>Archosauria</taxon>
        <taxon>Dinosauria</taxon>
        <taxon>Saurischia</taxon>
        <taxon>Theropoda</taxon>
        <taxon>Coelurosauria</taxon>
        <taxon>Aves</taxon>
        <taxon>Neognathae</taxon>
        <taxon>Neoaves</taxon>
        <taxon>Aequornithes</taxon>
        <taxon>Ciconiiformes</taxon>
        <taxon>Ciconiidae</taxon>
        <taxon>Mycteria</taxon>
    </lineage>
</organism>
<evidence type="ECO:0000256" key="20">
    <source>
        <dbReference type="ARBA" id="ARBA00023329"/>
    </source>
</evidence>
<dbReference type="GO" id="GO:0005764">
    <property type="term" value="C:lysosome"/>
    <property type="evidence" value="ECO:0007669"/>
    <property type="project" value="UniProtKB-SubCell"/>
</dbReference>
<evidence type="ECO:0000256" key="12">
    <source>
        <dbReference type="ARBA" id="ARBA00022824"/>
    </source>
</evidence>
<dbReference type="PROSITE" id="PS51450">
    <property type="entry name" value="LRR"/>
    <property type="match status" value="5"/>
</dbReference>
<evidence type="ECO:0000256" key="16">
    <source>
        <dbReference type="ARBA" id="ARBA00023170"/>
    </source>
</evidence>
<dbReference type="Gene3D" id="3.40.50.10140">
    <property type="entry name" value="Toll/interleukin-1 receptor homology (TIR) domain"/>
    <property type="match status" value="1"/>
</dbReference>
<keyword evidence="8 21" id="KW-0812">Transmembrane</keyword>
<keyword evidence="16" id="KW-0675">Receptor</keyword>
<evidence type="ECO:0000256" key="19">
    <source>
        <dbReference type="ARBA" id="ARBA00023228"/>
    </source>
</evidence>
<dbReference type="FunFam" id="3.40.50.10140:FF:000003">
    <property type="entry name" value="Toll-like receptor 7"/>
    <property type="match status" value="1"/>
</dbReference>
<keyword evidence="10" id="KW-0677">Repeat</keyword>
<evidence type="ECO:0000256" key="14">
    <source>
        <dbReference type="ARBA" id="ARBA00022989"/>
    </source>
</evidence>
<dbReference type="Pfam" id="PF18837">
    <property type="entry name" value="LRR_12"/>
    <property type="match status" value="1"/>
</dbReference>
<dbReference type="GO" id="GO:0005789">
    <property type="term" value="C:endoplasmic reticulum membrane"/>
    <property type="evidence" value="ECO:0007669"/>
    <property type="project" value="UniProtKB-SubCell"/>
</dbReference>
<evidence type="ECO:0000259" key="22">
    <source>
        <dbReference type="PROSITE" id="PS50104"/>
    </source>
</evidence>
<evidence type="ECO:0000256" key="18">
    <source>
        <dbReference type="ARBA" id="ARBA00023198"/>
    </source>
</evidence>
<dbReference type="InterPro" id="IPR000483">
    <property type="entry name" value="Cys-rich_flank_reg_C"/>
</dbReference>
<feature type="domain" description="TIR" evidence="22">
    <location>
        <begin position="1532"/>
        <end position="1676"/>
    </location>
</feature>
<evidence type="ECO:0000256" key="1">
    <source>
        <dbReference type="ARBA" id="ARBA00004115"/>
    </source>
</evidence>
<dbReference type="InterPro" id="IPR001611">
    <property type="entry name" value="Leu-rich_rpt"/>
</dbReference>
<dbReference type="SUPFAM" id="SSF52200">
    <property type="entry name" value="Toll/Interleukin receptor TIR domain"/>
    <property type="match status" value="1"/>
</dbReference>
<dbReference type="InterPro" id="IPR036691">
    <property type="entry name" value="Endo/exonu/phosph_ase_sf"/>
</dbReference>
<dbReference type="InterPro" id="IPR000477">
    <property type="entry name" value="RT_dom"/>
</dbReference>
<dbReference type="GO" id="GO:0051607">
    <property type="term" value="P:defense response to virus"/>
    <property type="evidence" value="ECO:0007669"/>
    <property type="project" value="TreeGrafter"/>
</dbReference>
<keyword evidence="17" id="KW-0325">Glycoprotein</keyword>
<dbReference type="GO" id="GO:0005768">
    <property type="term" value="C:endosome"/>
    <property type="evidence" value="ECO:0007669"/>
    <property type="project" value="UniProtKB-SubCell"/>
</dbReference>
<dbReference type="GO" id="GO:0038187">
    <property type="term" value="F:pattern recognition receptor activity"/>
    <property type="evidence" value="ECO:0007669"/>
    <property type="project" value="TreeGrafter"/>
</dbReference>
<evidence type="ECO:0000256" key="4">
    <source>
        <dbReference type="ARBA" id="ARBA00004371"/>
    </source>
</evidence>
<dbReference type="Pfam" id="PF13855">
    <property type="entry name" value="LRR_8"/>
    <property type="match status" value="4"/>
</dbReference>
<dbReference type="PANTHER" id="PTHR47410">
    <property type="entry name" value="TOLL-LIKE RECEPTOR 7-RELATED"/>
    <property type="match status" value="1"/>
</dbReference>
<dbReference type="Gene3D" id="3.80.10.10">
    <property type="entry name" value="Ribonuclease Inhibitor"/>
    <property type="match status" value="1"/>
</dbReference>
<protein>
    <recommendedName>
        <fullName evidence="22">TIR domain-containing protein</fullName>
    </recommendedName>
</protein>
<keyword evidence="18" id="KW-0395">Inflammatory response</keyword>
<keyword evidence="19" id="KW-0458">Lysosome</keyword>
<evidence type="ECO:0000256" key="17">
    <source>
        <dbReference type="ARBA" id="ARBA00023180"/>
    </source>
</evidence>
<dbReference type="InterPro" id="IPR032675">
    <property type="entry name" value="LRR_dom_sf"/>
</dbReference>
<keyword evidence="20" id="KW-0968">Cytoplasmic vesicle</keyword>
<keyword evidence="7" id="KW-0433">Leucine-rich repeat</keyword>
<dbReference type="GO" id="GO:0045335">
    <property type="term" value="C:phagocytic vesicle"/>
    <property type="evidence" value="ECO:0007669"/>
    <property type="project" value="UniProtKB-SubCell"/>
</dbReference>
<evidence type="ECO:0000313" key="23">
    <source>
        <dbReference type="EMBL" id="KAK4832251.1"/>
    </source>
</evidence>
<keyword evidence="24" id="KW-1185">Reference proteome</keyword>
<evidence type="ECO:0000256" key="2">
    <source>
        <dbReference type="ARBA" id="ARBA00004177"/>
    </source>
</evidence>
<dbReference type="Pfam" id="PF00078">
    <property type="entry name" value="RVT_1"/>
    <property type="match status" value="1"/>
</dbReference>
<keyword evidence="15 21" id="KW-0472">Membrane</keyword>
<evidence type="ECO:0000256" key="7">
    <source>
        <dbReference type="ARBA" id="ARBA00022614"/>
    </source>
</evidence>
<feature type="transmembrane region" description="Helical" evidence="21">
    <location>
        <begin position="1483"/>
        <end position="1507"/>
    </location>
</feature>
<dbReference type="SMART" id="SM00369">
    <property type="entry name" value="LRR_TYP"/>
    <property type="match status" value="13"/>
</dbReference>
<dbReference type="InterPro" id="IPR035897">
    <property type="entry name" value="Toll_tir_struct_dom_sf"/>
</dbReference>
<comment type="subcellular location">
    <subcellularLocation>
        <location evidence="3">Cytoplasmic vesicle</location>
        <location evidence="3">Phagosome</location>
    </subcellularLocation>
    <subcellularLocation>
        <location evidence="1">Endoplasmic reticulum membrane</location>
        <topology evidence="1">Single-pass type I membrane protein</topology>
    </subcellularLocation>
    <subcellularLocation>
        <location evidence="2">Endosome</location>
    </subcellularLocation>
    <subcellularLocation>
        <location evidence="4">Lysosome</location>
    </subcellularLocation>
</comment>
<dbReference type="GO" id="GO:0002224">
    <property type="term" value="P:toll-like receptor signaling pathway"/>
    <property type="evidence" value="ECO:0007669"/>
    <property type="project" value="TreeGrafter"/>
</dbReference>
<evidence type="ECO:0000256" key="21">
    <source>
        <dbReference type="SAM" id="Phobius"/>
    </source>
</evidence>
<comment type="caution">
    <text evidence="23">The sequence shown here is derived from an EMBL/GenBank/DDBJ whole genome shotgun (WGS) entry which is preliminary data.</text>
</comment>
<evidence type="ECO:0000256" key="5">
    <source>
        <dbReference type="ARBA" id="ARBA00009634"/>
    </source>
</evidence>
<dbReference type="GO" id="GO:0007249">
    <property type="term" value="P:canonical NF-kappaB signal transduction"/>
    <property type="evidence" value="ECO:0007669"/>
    <property type="project" value="TreeGrafter"/>
</dbReference>
<evidence type="ECO:0000256" key="6">
    <source>
        <dbReference type="ARBA" id="ARBA00022588"/>
    </source>
</evidence>
<gene>
    <name evidence="23" type="ORF">QYF61_021603</name>
</gene>
<evidence type="ECO:0000256" key="8">
    <source>
        <dbReference type="ARBA" id="ARBA00022692"/>
    </source>
</evidence>
<sequence length="1692" mass="193864">MYVRECFDCLELDGGDERVKCLWLRMRGKASKAAIMVAVCSRPPNQDEETDEIFYKQLGEVSRLLALVLVGDFNLPDVCWKYNAAERKQSRRFLKCVEDDNFLTQLVREPAREGAPLDLLFVNGEGLVGDVTAGGHLGHSDHEMREFLILGEVRSGVSRTATLDFWRADFGLFRGLVDRVPWEAVLKGKGVQEGWTSFKKEILRAQEQAVPMCRKMSSKDQLFSGYQRTELEDRDRKQNEAPIIQREMVSDLLHHLDTHKSMGAGGIHPRLLRELAEVLTKPLSILYQQSWLSGEVPVDWKSANVMPIYKKGQKEEPGNRRPVSLTLVPGKVMEQMILSAMTQHVRDNQVIRPSQHGFMKGRSCLSNLMSFCDKLTRLVDEGEAVDVVYLNVSKAFDTVSHSILLEKLAAHGLDGRLSIGPVLFNIFINDVDEGIEGTLSKLADDTKLCGSVDLLEGRKALWRHLDRLDRWAEANCMSFNKAKCRVLHLGHSNPMQLYRLGEEWLESCQVEEDLGVLLDSRLNMSQQCAQVAKKANSILACIRNRVASRTREVIVPLYAAQVRPHLECCVQFWAPHYKRDMEVLERVQRRARKLVKGLEQKSSEEWLRELGLFSPEKRRLRGDLIALYNYLKGGCSEVGVSLFSQVPHAKMSNAFFVFVLLFLFPILLSGAWFPKSLPCDVKASEGTVIVDCTDRRLMEVPRGIPANATNLTLSINHIPHIYPTSFAHLENLVEIDFRCNCVPVRMGPKDHVCTVTPKIENGSFAALTRLKSLYLDANQLLEIPRGLPTTLSLLSLEANSIFSIQKANLSELGNIEILYLGQNCYYRNPCNVSFEIEQTAFLELKKLTILSLKSNNLTHIPPNLSSTLKELYIYNNMIQVIQEHDLSALHNLEILDLSGNCPRCYNAPYPCIPCPRSTIEIHSKAFYSLKNLRILRLHSNSLQSIPSSWFKNIRNLKELDLSQNFLIKEIGDAQFLKFVPSLVELDLSFNFELQMYSPSLNLSKTFSSLSNLETLRLRGYVFKELREGNLDPLLSLRNLTVLDLGTNFIKVADLRMFKEFPALKFIDLSVNKISPSSAESNFYGFCSNPRISVEQYNRQVLQEMHYFRYDEYGRSCRSKDKEAASYRSSVKEDCLKYGETLDLSRNNIFFINPSDFQGLSFLRCLNLSDNAISQTLNGSEFSYLSGLKYLDFSNNRIDLLYSTAFKELKLLEILDLSNNKHYFLAEGVTHVLSFMKNLAYLKKLMMNENEISTSFNTGMESQSLQILEFRGNRLDVLWMDGNARYLSFFKNLTSLEQLDISFNSLSFLPHGVFEAMPPELKILNLTNNRMKSFNWRNLHYLRKLVTLDLSNNLLATVPRELSNCSSTLEELMLQNNRIQRLTKHFLRGAFKLKYLDLSSNKIQIIKKSSFPENVINNLKMLLLHGNPFKCNCDAVWFVWWINQTQVTIPLLATDVTCAGPGAHKGRSVVFLDLYTCELDTSYLILYALSASTVLGFMVFAVMSHLYFWDVWYSYHYCTAKLKGYRRLSLPDACYDAFIAYDNKDPAVNEWVLTELVERLEDRKAKQFNLCLEERDWLPGQPVFDNLSQSIQLSKKTIFVLTNKYIKSGSFKTTFYMAHQRLLDEKMDVIILIFLEKVLQKSRYVQLRKRLCRSSVLEWPTNPRSQPYFWQCLRNAIATSNTMAYNKLLQETV</sequence>
<dbReference type="SUPFAM" id="SSF52058">
    <property type="entry name" value="L domain-like"/>
    <property type="match status" value="2"/>
</dbReference>
<keyword evidence="9" id="KW-0732">Signal</keyword>
<evidence type="ECO:0000256" key="11">
    <source>
        <dbReference type="ARBA" id="ARBA00022753"/>
    </source>
</evidence>